<keyword evidence="3" id="KW-1185">Reference proteome</keyword>
<dbReference type="OrthoDB" id="3554961at2759"/>
<proteinExistence type="predicted"/>
<accession>A0A8A3PKL2</accession>
<dbReference type="AlphaFoldDB" id="A0A8A3PKL2"/>
<evidence type="ECO:0000256" key="1">
    <source>
        <dbReference type="SAM" id="MobiDB-lite"/>
    </source>
</evidence>
<gene>
    <name evidence="2" type="ORF">DSL72_008351</name>
</gene>
<sequence>MNEKDKELAVGVLSQQQRVDLTVLAQSLNPDLKPDQITRAMVESLRIRWKGLQTRLGIAPPPTSPKSVPAKKDGGRRRAGAGTGKGRKRKADIDNDGDTSKVPSPSKKKGRKEAKANVVNLERNDKEDKAFEGAILSTFDDVHDCEWGGYARKRTVLLSDLINERGTLYIIIPITTQPILKTIQYNHKTAIKTLNSLIVMPPQSVENKFKILITVLSQSATNDRYFLPTPNYNKLAADLGLPTYDSACGVWKRLKDEIKRGDFGDLKIRYSATESKTQSRSPAKKRSLRESSETMKDSESSPTKRSKLTSTERGQSKPIEKERKRKIGKEPKGETIKSEDGCMGGSADEHYSSLLLR</sequence>
<feature type="compositionally biased region" description="Polar residues" evidence="1">
    <location>
        <begin position="300"/>
        <end position="313"/>
    </location>
</feature>
<dbReference type="EMBL" id="CP063409">
    <property type="protein sequence ID" value="QSZ35481.1"/>
    <property type="molecule type" value="Genomic_DNA"/>
</dbReference>
<protein>
    <submittedName>
        <fullName evidence="2">Uncharacterized protein</fullName>
    </submittedName>
</protein>
<feature type="compositionally biased region" description="Basic and acidic residues" evidence="1">
    <location>
        <begin position="288"/>
        <end position="299"/>
    </location>
</feature>
<feature type="region of interest" description="Disordered" evidence="1">
    <location>
        <begin position="273"/>
        <end position="357"/>
    </location>
</feature>
<evidence type="ECO:0000313" key="3">
    <source>
        <dbReference type="Proteomes" id="UP000672032"/>
    </source>
</evidence>
<feature type="compositionally biased region" description="Basic and acidic residues" evidence="1">
    <location>
        <begin position="314"/>
        <end position="340"/>
    </location>
</feature>
<name>A0A8A3PKL2_9HELO</name>
<reference evidence="2" key="1">
    <citation type="submission" date="2020-10" db="EMBL/GenBank/DDBJ databases">
        <title>Genome Sequence of Monilinia vaccinii-corymbosi Sheds Light on Mummy Berry Disease Infection of Blueberry and Mating Type.</title>
        <authorList>
            <person name="Yow A.G."/>
            <person name="Zhang Y."/>
            <person name="Bansal K."/>
            <person name="Eacker S.M."/>
            <person name="Sullivan S."/>
            <person name="Liachko I."/>
            <person name="Cubeta M.A."/>
            <person name="Rollins J.A."/>
            <person name="Ashrafi H."/>
        </authorList>
    </citation>
    <scope>NUCLEOTIDE SEQUENCE</scope>
    <source>
        <strain evidence="2">RL-1</strain>
    </source>
</reference>
<evidence type="ECO:0000313" key="2">
    <source>
        <dbReference type="EMBL" id="QSZ35481.1"/>
    </source>
</evidence>
<feature type="compositionally biased region" description="Basic residues" evidence="1">
    <location>
        <begin position="74"/>
        <end position="90"/>
    </location>
</feature>
<organism evidence="2 3">
    <name type="scientific">Monilinia vaccinii-corymbosi</name>
    <dbReference type="NCBI Taxonomy" id="61207"/>
    <lineage>
        <taxon>Eukaryota</taxon>
        <taxon>Fungi</taxon>
        <taxon>Dikarya</taxon>
        <taxon>Ascomycota</taxon>
        <taxon>Pezizomycotina</taxon>
        <taxon>Leotiomycetes</taxon>
        <taxon>Helotiales</taxon>
        <taxon>Sclerotiniaceae</taxon>
        <taxon>Monilinia</taxon>
    </lineage>
</organism>
<dbReference type="Proteomes" id="UP000672032">
    <property type="component" value="Chromosome 5"/>
</dbReference>
<feature type="region of interest" description="Disordered" evidence="1">
    <location>
        <begin position="55"/>
        <end position="121"/>
    </location>
</feature>